<gene>
    <name evidence="1" type="ORF">AOG55_04645</name>
</gene>
<dbReference type="EMBL" id="LKBH01000050">
    <property type="protein sequence ID" value="KQB36215.1"/>
    <property type="molecule type" value="Genomic_DNA"/>
</dbReference>
<protein>
    <submittedName>
        <fullName evidence="1">Uncharacterized protein</fullName>
    </submittedName>
</protein>
<evidence type="ECO:0000313" key="2">
    <source>
        <dbReference type="Proteomes" id="UP000050301"/>
    </source>
</evidence>
<keyword evidence="2" id="KW-1185">Reference proteome</keyword>
<reference evidence="1 2" key="1">
    <citation type="submission" date="2015-09" db="EMBL/GenBank/DDBJ databases">
        <title>Heavy metals and arsenic resistance mechanisms in polyextremophilic archaea of the family Ferroplasmaceae.</title>
        <authorList>
            <person name="Bulaev A.G."/>
            <person name="Kanygina A.V."/>
        </authorList>
    </citation>
    <scope>NUCLEOTIDE SEQUENCE [LARGE SCALE GENOMIC DNA]</scope>
    <source>
        <strain evidence="1 2">BH2</strain>
    </source>
</reference>
<sequence length="166" mass="19644">MMSYEKNGFLDIVRNLEDINYFTFISMHSGIYKSLDGNLPANSTYYYIEMGLNKVNIDEYTNYSYRNILHNDKVSISSGRAMNHYRFVRIMSIKNISADILNCIEDAAMYIFIDNDRNVFSEIYDYMSKKGIPFLKVIHKKYYNINGTNYASPHRLFDYIFENYVP</sequence>
<dbReference type="InParanoid" id="A0A0Q0RL25"/>
<organism evidence="1 2">
    <name type="scientific">Acidiplasma cupricumulans</name>
    <dbReference type="NCBI Taxonomy" id="312540"/>
    <lineage>
        <taxon>Archaea</taxon>
        <taxon>Methanobacteriati</taxon>
        <taxon>Thermoplasmatota</taxon>
        <taxon>Thermoplasmata</taxon>
        <taxon>Thermoplasmatales</taxon>
        <taxon>Ferroplasmaceae</taxon>
        <taxon>Acidiplasma</taxon>
    </lineage>
</organism>
<name>A0A0Q0RL25_9ARCH</name>
<dbReference type="AlphaFoldDB" id="A0A0Q0RL25"/>
<dbReference type="Proteomes" id="UP000050301">
    <property type="component" value="Unassembled WGS sequence"/>
</dbReference>
<evidence type="ECO:0000313" key="1">
    <source>
        <dbReference type="EMBL" id="KQB36215.1"/>
    </source>
</evidence>
<comment type="caution">
    <text evidence="1">The sequence shown here is derived from an EMBL/GenBank/DDBJ whole genome shotgun (WGS) entry which is preliminary data.</text>
</comment>
<accession>A0A0Q0RL25</accession>
<proteinExistence type="predicted"/>
<dbReference type="RefSeq" id="WP_055040816.1">
    <property type="nucleotide sequence ID" value="NZ_LKBH01000050.1"/>
</dbReference>